<name>A0A1T2KNQ1_9GAMM</name>
<comment type="caution">
    <text evidence="1">The sequence shown here is derived from an EMBL/GenBank/DDBJ whole genome shotgun (WGS) entry which is preliminary data.</text>
</comment>
<dbReference type="InterPro" id="IPR027396">
    <property type="entry name" value="DsrEFH-like"/>
</dbReference>
<protein>
    <submittedName>
        <fullName evidence="1">Uncharacterized protein</fullName>
    </submittedName>
</protein>
<dbReference type="Proteomes" id="UP000190896">
    <property type="component" value="Unassembled WGS sequence"/>
</dbReference>
<reference evidence="1 2" key="1">
    <citation type="submission" date="2016-11" db="EMBL/GenBank/DDBJ databases">
        <title>Mixed transmission modes and dynamic genome evolution in an obligate animal-bacterial symbiosis.</title>
        <authorList>
            <person name="Russell S.L."/>
            <person name="Corbett-Detig R.B."/>
            <person name="Cavanaugh C.M."/>
        </authorList>
    </citation>
    <scope>NUCLEOTIDE SEQUENCE [LARGE SCALE GENOMIC DNA]</scope>
    <source>
        <strain evidence="1">Se-Cadez</strain>
    </source>
</reference>
<evidence type="ECO:0000313" key="2">
    <source>
        <dbReference type="Proteomes" id="UP000190896"/>
    </source>
</evidence>
<evidence type="ECO:0000313" key="1">
    <source>
        <dbReference type="EMBL" id="OOZ34504.1"/>
    </source>
</evidence>
<sequence length="148" mass="16285">MLLGLILFIPGIGTASQVDKIIAAPEPPEGIVFEVVSGDDDALDRLLPQIQKDIQRLRNRFPNLEIALVSHGIEQFALLSDETDEFKEVHELVQNLGESDVPVHVCGTHASWQGKTDRDFPAYVDVAPSGPAQINQYIELGYVLILVD</sequence>
<proteinExistence type="predicted"/>
<dbReference type="EMBL" id="MPRJ01000109">
    <property type="protein sequence ID" value="OOZ34504.1"/>
    <property type="molecule type" value="Genomic_DNA"/>
</dbReference>
<gene>
    <name evidence="1" type="ORF">BOW51_12085</name>
</gene>
<dbReference type="Gene3D" id="3.40.1260.10">
    <property type="entry name" value="DsrEFH-like"/>
    <property type="match status" value="1"/>
</dbReference>
<dbReference type="SUPFAM" id="SSF75169">
    <property type="entry name" value="DsrEFH-like"/>
    <property type="match status" value="1"/>
</dbReference>
<dbReference type="OrthoDB" id="5786769at2"/>
<keyword evidence="2" id="KW-1185">Reference proteome</keyword>
<organism evidence="1 2">
    <name type="scientific">Solemya velesiana gill symbiont</name>
    <dbReference type="NCBI Taxonomy" id="1918948"/>
    <lineage>
        <taxon>Bacteria</taxon>
        <taxon>Pseudomonadati</taxon>
        <taxon>Pseudomonadota</taxon>
        <taxon>Gammaproteobacteria</taxon>
        <taxon>sulfur-oxidizing symbionts</taxon>
    </lineage>
</organism>
<accession>A0A1T2KNQ1</accession>
<dbReference type="AlphaFoldDB" id="A0A1T2KNQ1"/>